<organism evidence="1 2">
    <name type="scientific">Larinioides sclopetarius</name>
    <dbReference type="NCBI Taxonomy" id="280406"/>
    <lineage>
        <taxon>Eukaryota</taxon>
        <taxon>Metazoa</taxon>
        <taxon>Ecdysozoa</taxon>
        <taxon>Arthropoda</taxon>
        <taxon>Chelicerata</taxon>
        <taxon>Arachnida</taxon>
        <taxon>Araneae</taxon>
        <taxon>Araneomorphae</taxon>
        <taxon>Entelegynae</taxon>
        <taxon>Araneoidea</taxon>
        <taxon>Araneidae</taxon>
        <taxon>Larinioides</taxon>
    </lineage>
</organism>
<protein>
    <submittedName>
        <fullName evidence="1">Uncharacterized protein</fullName>
    </submittedName>
</protein>
<dbReference type="EMBL" id="CAXIEN010000171">
    <property type="protein sequence ID" value="CAL1283780.1"/>
    <property type="molecule type" value="Genomic_DNA"/>
</dbReference>
<feature type="non-terminal residue" evidence="1">
    <location>
        <position position="45"/>
    </location>
</feature>
<dbReference type="Proteomes" id="UP001497382">
    <property type="component" value="Unassembled WGS sequence"/>
</dbReference>
<dbReference type="AlphaFoldDB" id="A0AAV2AIH0"/>
<gene>
    <name evidence="1" type="ORF">LARSCL_LOCUS12806</name>
</gene>
<evidence type="ECO:0000313" key="2">
    <source>
        <dbReference type="Proteomes" id="UP001497382"/>
    </source>
</evidence>
<keyword evidence="2" id="KW-1185">Reference proteome</keyword>
<evidence type="ECO:0000313" key="1">
    <source>
        <dbReference type="EMBL" id="CAL1283780.1"/>
    </source>
</evidence>
<comment type="caution">
    <text evidence="1">The sequence shown here is derived from an EMBL/GenBank/DDBJ whole genome shotgun (WGS) entry which is preliminary data.</text>
</comment>
<name>A0AAV2AIH0_9ARAC</name>
<sequence length="45" mass="4966">MLQECCILLCKAYLAKFMSQGILIPESKALPTRAYSSAFLLVSNV</sequence>
<proteinExistence type="predicted"/>
<reference evidence="1 2" key="1">
    <citation type="submission" date="2024-04" db="EMBL/GenBank/DDBJ databases">
        <authorList>
            <person name="Rising A."/>
            <person name="Reimegard J."/>
            <person name="Sonavane S."/>
            <person name="Akerstrom W."/>
            <person name="Nylinder S."/>
            <person name="Hedman E."/>
            <person name="Kallberg Y."/>
        </authorList>
    </citation>
    <scope>NUCLEOTIDE SEQUENCE [LARGE SCALE GENOMIC DNA]</scope>
</reference>
<accession>A0AAV2AIH0</accession>